<comment type="caution">
    <text evidence="2">The sequence shown here is derived from an EMBL/GenBank/DDBJ whole genome shotgun (WGS) entry which is preliminary data.</text>
</comment>
<evidence type="ECO:0000313" key="3">
    <source>
        <dbReference type="Proteomes" id="UP001431313"/>
    </source>
</evidence>
<dbReference type="InterPro" id="IPR001387">
    <property type="entry name" value="Cro/C1-type_HTH"/>
</dbReference>
<reference evidence="2" key="1">
    <citation type="submission" date="2022-08" db="EMBL/GenBank/DDBJ databases">
        <authorList>
            <person name="Somphong A."/>
            <person name="Phongsopitanun W."/>
        </authorList>
    </citation>
    <scope>NUCLEOTIDE SEQUENCE</scope>
    <source>
        <strain evidence="2">LP05-1</strain>
    </source>
</reference>
<dbReference type="SUPFAM" id="SSF47413">
    <property type="entry name" value="lambda repressor-like DNA-binding domains"/>
    <property type="match status" value="1"/>
</dbReference>
<keyword evidence="3" id="KW-1185">Reference proteome</keyword>
<accession>A0ABT2CR28</accession>
<name>A0ABT2CR28_9ACTN</name>
<dbReference type="Pfam" id="PF01381">
    <property type="entry name" value="HTH_3"/>
    <property type="match status" value="1"/>
</dbReference>
<dbReference type="RefSeq" id="WP_258791212.1">
    <property type="nucleotide sequence ID" value="NZ_JANUGQ010000056.1"/>
</dbReference>
<dbReference type="Proteomes" id="UP001431313">
    <property type="component" value="Unassembled WGS sequence"/>
</dbReference>
<organism evidence="2 3">
    <name type="scientific">Streptomyces pyxinae</name>
    <dbReference type="NCBI Taxonomy" id="2970734"/>
    <lineage>
        <taxon>Bacteria</taxon>
        <taxon>Bacillati</taxon>
        <taxon>Actinomycetota</taxon>
        <taxon>Actinomycetes</taxon>
        <taxon>Kitasatosporales</taxon>
        <taxon>Streptomycetaceae</taxon>
        <taxon>Streptomyces</taxon>
    </lineage>
</organism>
<sequence length="113" mass="12535">MTVGQLIRELRQARGWSQDKLADAINRQFRTTLTREHVARWERCKVQPGAFYLRCLSAVLDVPLAVFEDDVKRRTFLADAAATAIAPLVAHDLLDAGFAARLGGGPTGEEWEA</sequence>
<dbReference type="PROSITE" id="PS50943">
    <property type="entry name" value="HTH_CROC1"/>
    <property type="match status" value="1"/>
</dbReference>
<dbReference type="EMBL" id="JANUGQ010000056">
    <property type="protein sequence ID" value="MCS0639888.1"/>
    <property type="molecule type" value="Genomic_DNA"/>
</dbReference>
<dbReference type="Gene3D" id="1.10.260.40">
    <property type="entry name" value="lambda repressor-like DNA-binding domains"/>
    <property type="match status" value="1"/>
</dbReference>
<feature type="domain" description="HTH cro/C1-type" evidence="1">
    <location>
        <begin position="7"/>
        <end position="67"/>
    </location>
</feature>
<dbReference type="InterPro" id="IPR010982">
    <property type="entry name" value="Lambda_DNA-bd_dom_sf"/>
</dbReference>
<evidence type="ECO:0000259" key="1">
    <source>
        <dbReference type="PROSITE" id="PS50943"/>
    </source>
</evidence>
<protein>
    <submittedName>
        <fullName evidence="2">Helix-turn-helix domain-containing protein</fullName>
    </submittedName>
</protein>
<dbReference type="CDD" id="cd00093">
    <property type="entry name" value="HTH_XRE"/>
    <property type="match status" value="1"/>
</dbReference>
<feature type="non-terminal residue" evidence="2">
    <location>
        <position position="113"/>
    </location>
</feature>
<gene>
    <name evidence="2" type="ORF">NX801_30505</name>
</gene>
<proteinExistence type="predicted"/>
<dbReference type="SMART" id="SM00530">
    <property type="entry name" value="HTH_XRE"/>
    <property type="match status" value="1"/>
</dbReference>
<evidence type="ECO:0000313" key="2">
    <source>
        <dbReference type="EMBL" id="MCS0639888.1"/>
    </source>
</evidence>